<evidence type="ECO:0000256" key="1">
    <source>
        <dbReference type="SAM" id="MobiDB-lite"/>
    </source>
</evidence>
<reference evidence="2" key="1">
    <citation type="submission" date="2023-03" db="EMBL/GenBank/DDBJ databases">
        <title>Massive genome expansion in bonnet fungi (Mycena s.s.) driven by repeated elements and novel gene families across ecological guilds.</title>
        <authorList>
            <consortium name="Lawrence Berkeley National Laboratory"/>
            <person name="Harder C.B."/>
            <person name="Miyauchi S."/>
            <person name="Viragh M."/>
            <person name="Kuo A."/>
            <person name="Thoen E."/>
            <person name="Andreopoulos B."/>
            <person name="Lu D."/>
            <person name="Skrede I."/>
            <person name="Drula E."/>
            <person name="Henrissat B."/>
            <person name="Morin E."/>
            <person name="Kohler A."/>
            <person name="Barry K."/>
            <person name="LaButti K."/>
            <person name="Morin E."/>
            <person name="Salamov A."/>
            <person name="Lipzen A."/>
            <person name="Mereny Z."/>
            <person name="Hegedus B."/>
            <person name="Baldrian P."/>
            <person name="Stursova M."/>
            <person name="Weitz H."/>
            <person name="Taylor A."/>
            <person name="Grigoriev I.V."/>
            <person name="Nagy L.G."/>
            <person name="Martin F."/>
            <person name="Kauserud H."/>
        </authorList>
    </citation>
    <scope>NUCLEOTIDE SEQUENCE</scope>
    <source>
        <strain evidence="2">CBHHK067</strain>
    </source>
</reference>
<dbReference type="Proteomes" id="UP001221757">
    <property type="component" value="Unassembled WGS sequence"/>
</dbReference>
<feature type="compositionally biased region" description="Acidic residues" evidence="1">
    <location>
        <begin position="84"/>
        <end position="94"/>
    </location>
</feature>
<proteinExistence type="predicted"/>
<gene>
    <name evidence="2" type="ORF">B0H17DRAFT_1341771</name>
</gene>
<feature type="compositionally biased region" description="Low complexity" evidence="1">
    <location>
        <begin position="49"/>
        <end position="58"/>
    </location>
</feature>
<protein>
    <submittedName>
        <fullName evidence="2">Uncharacterized protein</fullName>
    </submittedName>
</protein>
<sequence length="137" mass="15310">MAKRVQKIYVKGQLPKWITPPPPALTPAYRWHGRQSRRHVGRLGHVGKPSAASPSSAATEGRTGRLESKAKKAATASTATSGMDPEEYTGEEQDEHGAEQRRLRVCARLGSTLESYNPYMRKFTPLFVRDATLRKRH</sequence>
<accession>A0AAD7F7G7</accession>
<evidence type="ECO:0000313" key="3">
    <source>
        <dbReference type="Proteomes" id="UP001221757"/>
    </source>
</evidence>
<organism evidence="2 3">
    <name type="scientific">Mycena rosella</name>
    <name type="common">Pink bonnet</name>
    <name type="synonym">Agaricus rosellus</name>
    <dbReference type="NCBI Taxonomy" id="1033263"/>
    <lineage>
        <taxon>Eukaryota</taxon>
        <taxon>Fungi</taxon>
        <taxon>Dikarya</taxon>
        <taxon>Basidiomycota</taxon>
        <taxon>Agaricomycotina</taxon>
        <taxon>Agaricomycetes</taxon>
        <taxon>Agaricomycetidae</taxon>
        <taxon>Agaricales</taxon>
        <taxon>Marasmiineae</taxon>
        <taxon>Mycenaceae</taxon>
        <taxon>Mycena</taxon>
    </lineage>
</organism>
<dbReference type="EMBL" id="JARKIE010001082">
    <property type="protein sequence ID" value="KAJ7607038.1"/>
    <property type="molecule type" value="Genomic_DNA"/>
</dbReference>
<feature type="region of interest" description="Disordered" evidence="1">
    <location>
        <begin position="32"/>
        <end position="101"/>
    </location>
</feature>
<name>A0AAD7F7G7_MYCRO</name>
<evidence type="ECO:0000313" key="2">
    <source>
        <dbReference type="EMBL" id="KAJ7607038.1"/>
    </source>
</evidence>
<comment type="caution">
    <text evidence="2">The sequence shown here is derived from an EMBL/GenBank/DDBJ whole genome shotgun (WGS) entry which is preliminary data.</text>
</comment>
<dbReference type="AlphaFoldDB" id="A0AAD7F7G7"/>
<feature type="compositionally biased region" description="Basic residues" evidence="1">
    <location>
        <begin position="32"/>
        <end position="42"/>
    </location>
</feature>
<keyword evidence="3" id="KW-1185">Reference proteome</keyword>